<dbReference type="Pfam" id="PF20700">
    <property type="entry name" value="Mutator"/>
    <property type="match status" value="1"/>
</dbReference>
<dbReference type="Proteomes" id="UP000324222">
    <property type="component" value="Unassembled WGS sequence"/>
</dbReference>
<evidence type="ECO:0000259" key="1">
    <source>
        <dbReference type="Pfam" id="PF20700"/>
    </source>
</evidence>
<proteinExistence type="predicted"/>
<evidence type="ECO:0000313" key="3">
    <source>
        <dbReference type="Proteomes" id="UP000324222"/>
    </source>
</evidence>
<dbReference type="InterPro" id="IPR049012">
    <property type="entry name" value="Mutator_transp_dom"/>
</dbReference>
<sequence>MELLHRIAQENPATAAPNKQSDTFITVALSQLNTLIASQKCPVRTCRSKLKVSIHGGTLLSECTKCHTPVASAAPPSHHSDDTEYSMIRIREVYFSLISGIGFPGVQMNEALPTGGKMYSQSYYLYCKYLYKEMTPFYEEKMKEIREALFRFYEEKLQRKPNENGILDVEVSFDGSCMKLGHKSHIGIGFAIEINTGFLLDMDVLCNYCKYAAPRPTRLMIARKTLMVKLEPWKLKLLYASGREQLTTRCDLQLLLATVTPACTITSVS</sequence>
<comment type="caution">
    <text evidence="2">The sequence shown here is derived from an EMBL/GenBank/DDBJ whole genome shotgun (WGS) entry which is preliminary data.</text>
</comment>
<accession>A0A5B7GJ83</accession>
<dbReference type="AlphaFoldDB" id="A0A5B7GJ83"/>
<keyword evidence="3" id="KW-1185">Reference proteome</keyword>
<reference evidence="2 3" key="1">
    <citation type="submission" date="2019-05" db="EMBL/GenBank/DDBJ databases">
        <title>Another draft genome of Portunus trituberculatus and its Hox gene families provides insights of decapod evolution.</title>
        <authorList>
            <person name="Jeong J.-H."/>
            <person name="Song I."/>
            <person name="Kim S."/>
            <person name="Choi T."/>
            <person name="Kim D."/>
            <person name="Ryu S."/>
            <person name="Kim W."/>
        </authorList>
    </citation>
    <scope>NUCLEOTIDE SEQUENCE [LARGE SCALE GENOMIC DNA]</scope>
    <source>
        <tissue evidence="2">Muscle</tissue>
    </source>
</reference>
<evidence type="ECO:0000313" key="2">
    <source>
        <dbReference type="EMBL" id="MPC57327.1"/>
    </source>
</evidence>
<gene>
    <name evidence="2" type="ORF">E2C01_051305</name>
</gene>
<name>A0A5B7GJ83_PORTR</name>
<organism evidence="2 3">
    <name type="scientific">Portunus trituberculatus</name>
    <name type="common">Swimming crab</name>
    <name type="synonym">Neptunus trituberculatus</name>
    <dbReference type="NCBI Taxonomy" id="210409"/>
    <lineage>
        <taxon>Eukaryota</taxon>
        <taxon>Metazoa</taxon>
        <taxon>Ecdysozoa</taxon>
        <taxon>Arthropoda</taxon>
        <taxon>Crustacea</taxon>
        <taxon>Multicrustacea</taxon>
        <taxon>Malacostraca</taxon>
        <taxon>Eumalacostraca</taxon>
        <taxon>Eucarida</taxon>
        <taxon>Decapoda</taxon>
        <taxon>Pleocyemata</taxon>
        <taxon>Brachyura</taxon>
        <taxon>Eubrachyura</taxon>
        <taxon>Portunoidea</taxon>
        <taxon>Portunidae</taxon>
        <taxon>Portuninae</taxon>
        <taxon>Portunus</taxon>
    </lineage>
</organism>
<feature type="domain" description="Mutator-like transposase" evidence="1">
    <location>
        <begin position="120"/>
        <end position="211"/>
    </location>
</feature>
<protein>
    <recommendedName>
        <fullName evidence="1">Mutator-like transposase domain-containing protein</fullName>
    </recommendedName>
</protein>
<dbReference type="EMBL" id="VSRR010014693">
    <property type="protein sequence ID" value="MPC57327.1"/>
    <property type="molecule type" value="Genomic_DNA"/>
</dbReference>